<evidence type="ECO:0000256" key="3">
    <source>
        <dbReference type="ARBA" id="ARBA00022692"/>
    </source>
</evidence>
<evidence type="ECO:0000313" key="11">
    <source>
        <dbReference type="Proteomes" id="UP000183315"/>
    </source>
</evidence>
<dbReference type="EMBL" id="FNZI01000002">
    <property type="protein sequence ID" value="SEJ15100.1"/>
    <property type="molecule type" value="Genomic_DNA"/>
</dbReference>
<evidence type="ECO:0000256" key="5">
    <source>
        <dbReference type="ARBA" id="ARBA00023136"/>
    </source>
</evidence>
<dbReference type="InterPro" id="IPR003838">
    <property type="entry name" value="ABC3_permease_C"/>
</dbReference>
<feature type="transmembrane region" description="Helical" evidence="7">
    <location>
        <begin position="497"/>
        <end position="516"/>
    </location>
</feature>
<comment type="subcellular location">
    <subcellularLocation>
        <location evidence="1">Cell membrane</location>
        <topology evidence="1">Multi-pass membrane protein</topology>
    </subcellularLocation>
</comment>
<feature type="domain" description="MacB-like periplasmic core" evidence="9">
    <location>
        <begin position="17"/>
        <end position="241"/>
    </location>
</feature>
<gene>
    <name evidence="10" type="ORF">SAMN05421637_0960</name>
</gene>
<feature type="transmembrane region" description="Helical" evidence="7">
    <location>
        <begin position="370"/>
        <end position="394"/>
    </location>
</feature>
<dbReference type="GO" id="GO:0022857">
    <property type="term" value="F:transmembrane transporter activity"/>
    <property type="evidence" value="ECO:0007669"/>
    <property type="project" value="TreeGrafter"/>
</dbReference>
<feature type="domain" description="MacB-like periplasmic core" evidence="9">
    <location>
        <begin position="497"/>
        <end position="684"/>
    </location>
</feature>
<evidence type="ECO:0000256" key="2">
    <source>
        <dbReference type="ARBA" id="ARBA00022475"/>
    </source>
</evidence>
<dbReference type="InterPro" id="IPR025857">
    <property type="entry name" value="MacB_PCD"/>
</dbReference>
<dbReference type="GO" id="GO:0005886">
    <property type="term" value="C:plasma membrane"/>
    <property type="evidence" value="ECO:0007669"/>
    <property type="project" value="UniProtKB-SubCell"/>
</dbReference>
<evidence type="ECO:0000256" key="4">
    <source>
        <dbReference type="ARBA" id="ARBA00022989"/>
    </source>
</evidence>
<feature type="transmembrane region" description="Helical" evidence="7">
    <location>
        <begin position="806"/>
        <end position="826"/>
    </location>
</feature>
<accession>A0A1H6WQQ0</accession>
<keyword evidence="3 7" id="KW-0812">Transmembrane</keyword>
<keyword evidence="11" id="KW-1185">Reference proteome</keyword>
<evidence type="ECO:0000256" key="6">
    <source>
        <dbReference type="ARBA" id="ARBA00038076"/>
    </source>
</evidence>
<keyword evidence="2" id="KW-1003">Cell membrane</keyword>
<dbReference type="RefSeq" id="WP_042213217.1">
    <property type="nucleotide sequence ID" value="NZ_BBLU01000003.1"/>
</dbReference>
<keyword evidence="4 7" id="KW-1133">Transmembrane helix</keyword>
<name>A0A1H6WQQ0_9MICO</name>
<feature type="transmembrane region" description="Helical" evidence="7">
    <location>
        <begin position="712"/>
        <end position="737"/>
    </location>
</feature>
<dbReference type="AlphaFoldDB" id="A0A1H6WQQ0"/>
<dbReference type="PRINTS" id="PR00173">
    <property type="entry name" value="EDTRNSPORT"/>
</dbReference>
<reference evidence="11" key="1">
    <citation type="submission" date="2016-10" db="EMBL/GenBank/DDBJ databases">
        <authorList>
            <person name="Varghese N."/>
        </authorList>
    </citation>
    <scope>NUCLEOTIDE SEQUENCE [LARGE SCALE GENOMIC DNA]</scope>
    <source>
        <strain evidence="11">DSM 24868</strain>
    </source>
</reference>
<feature type="transmembrane region" description="Helical" evidence="7">
    <location>
        <begin position="766"/>
        <end position="794"/>
    </location>
</feature>
<comment type="similarity">
    <text evidence="6">Belongs to the ABC-4 integral membrane protein family.</text>
</comment>
<evidence type="ECO:0000259" key="8">
    <source>
        <dbReference type="Pfam" id="PF02687"/>
    </source>
</evidence>
<feature type="transmembrane region" description="Helical" evidence="7">
    <location>
        <begin position="415"/>
        <end position="437"/>
    </location>
</feature>
<proteinExistence type="inferred from homology"/>
<dbReference type="Pfam" id="PF12704">
    <property type="entry name" value="MacB_PCD"/>
    <property type="match status" value="2"/>
</dbReference>
<feature type="transmembrane region" description="Helical" evidence="7">
    <location>
        <begin position="325"/>
        <end position="350"/>
    </location>
</feature>
<keyword evidence="5 7" id="KW-0472">Membrane</keyword>
<dbReference type="STRING" id="1043493.SAMN05421637_0960"/>
<evidence type="ECO:0000259" key="9">
    <source>
        <dbReference type="Pfam" id="PF12704"/>
    </source>
</evidence>
<dbReference type="Pfam" id="PF02687">
    <property type="entry name" value="FtsX"/>
    <property type="match status" value="2"/>
</dbReference>
<evidence type="ECO:0000256" key="1">
    <source>
        <dbReference type="ARBA" id="ARBA00004651"/>
    </source>
</evidence>
<feature type="transmembrane region" description="Helical" evidence="7">
    <location>
        <begin position="449"/>
        <end position="470"/>
    </location>
</feature>
<dbReference type="eggNOG" id="COG3127">
    <property type="taxonomic scope" value="Bacteria"/>
</dbReference>
<dbReference type="Proteomes" id="UP000183315">
    <property type="component" value="Unassembled WGS sequence"/>
</dbReference>
<feature type="domain" description="ABC3 transporter permease C-terminal" evidence="8">
    <location>
        <begin position="720"/>
        <end position="835"/>
    </location>
</feature>
<sequence length="844" mass="88554">MFRLAVKSVKHNPKRLVLTAVAVALGVALAAATFTLTNALSGGFSKLFDEIYAGTDVIVEEAPDELGDSEDPFAATDAIFAHGDVDDVAAVDGVASAWGGRQVSGTVLAADFEPSNDVMAAGGAPSQIFNWAGDPRVDQATLIEGEGPASDDEIVLDVDAAPRLGYALGDTVSISTDIGVEEFTLVGLVRFGESNSLQGATLAYMTDARSAAINGDDGYDQISVIVEDGADASAVAEAIDEILPEGTRAITGEDKAAEQTAQFDEILQYIDIFAIAFALIALFVGAYIIVNTFRIIVTQRTREFGLLRAIGVSGRQLRTMILLEALVVAVVSATIGIVVGYLGALGLSVVVEALSGEIFGTVTLPIDAVVWGYVLGALVTIVAAIMPAIHASTISPMEALRESATESKKPLRLRNIVGGALTLLGVVAIVVGLYMGIEKPYIPVGAGAMILIIGVTLLAAQVLVPLAYALKAMLTRIFRVDGKLAANNIHREPRRSANTAAALMIGVMLLALVATFTESMKSLVTEQFQGNNADFFVFSAQGAIPEGALEVIEGEDGVAYVTSTGLGTVLLDGEATAVGVIDPDTAELAFDYNNEPDFDQMDGGAFIDPSMVDAGFEVGDELMLEGAEGTATLTVTGRYLNEGDAQVWVDEETGHALLGDYPIVQSMVVLDDGVDPEAAQDQLLDALAVDYPLLVLQSPGEFEQLANQFIDLLLGVISAMLGAALIIALLGVANTLLLSVTERTREIGLLRAVGVRRRSIRRMIRIESMVMAVFGTVLGMILGVGLGAALVRALEDFGFTTITVPWAWLALYTIAAAIAGVVAAWWPAHRAAKMDILEAIAFDG</sequence>
<dbReference type="PANTHER" id="PTHR30572">
    <property type="entry name" value="MEMBRANE COMPONENT OF TRANSPORTER-RELATED"/>
    <property type="match status" value="1"/>
</dbReference>
<evidence type="ECO:0000313" key="10">
    <source>
        <dbReference type="EMBL" id="SEJ15100.1"/>
    </source>
</evidence>
<dbReference type="OrthoDB" id="9780560at2"/>
<evidence type="ECO:0000256" key="7">
    <source>
        <dbReference type="SAM" id="Phobius"/>
    </source>
</evidence>
<dbReference type="PANTHER" id="PTHR30572:SF4">
    <property type="entry name" value="ABC TRANSPORTER PERMEASE YTRF"/>
    <property type="match status" value="1"/>
</dbReference>
<feature type="transmembrane region" description="Helical" evidence="7">
    <location>
        <begin position="266"/>
        <end position="290"/>
    </location>
</feature>
<dbReference type="InterPro" id="IPR050250">
    <property type="entry name" value="Macrolide_Exporter_MacB"/>
</dbReference>
<organism evidence="10 11">
    <name type="scientific">Demequina mangrovi</name>
    <dbReference type="NCBI Taxonomy" id="1043493"/>
    <lineage>
        <taxon>Bacteria</taxon>
        <taxon>Bacillati</taxon>
        <taxon>Actinomycetota</taxon>
        <taxon>Actinomycetes</taxon>
        <taxon>Micrococcales</taxon>
        <taxon>Demequinaceae</taxon>
        <taxon>Demequina</taxon>
    </lineage>
</organism>
<protein>
    <submittedName>
        <fullName evidence="10">Putative ABC transport system permease protein</fullName>
    </submittedName>
</protein>
<feature type="domain" description="ABC3 transporter permease C-terminal" evidence="8">
    <location>
        <begin position="276"/>
        <end position="396"/>
    </location>
</feature>